<protein>
    <submittedName>
        <fullName evidence="1">Uncharacterized protein</fullName>
    </submittedName>
</protein>
<dbReference type="EMBL" id="AWXR01000005">
    <property type="protein sequence ID" value="ERM84315.1"/>
    <property type="molecule type" value="Genomic_DNA"/>
</dbReference>
<gene>
    <name evidence="1" type="ORF">P872_14815</name>
</gene>
<proteinExistence type="predicted"/>
<organism evidence="1 2">
    <name type="scientific">Rhodonellum psychrophilum GCM71 = DSM 17998</name>
    <dbReference type="NCBI Taxonomy" id="1123057"/>
    <lineage>
        <taxon>Bacteria</taxon>
        <taxon>Pseudomonadati</taxon>
        <taxon>Bacteroidota</taxon>
        <taxon>Cytophagia</taxon>
        <taxon>Cytophagales</taxon>
        <taxon>Cytophagaceae</taxon>
        <taxon>Rhodonellum</taxon>
    </lineage>
</organism>
<evidence type="ECO:0000313" key="1">
    <source>
        <dbReference type="EMBL" id="ERM84315.1"/>
    </source>
</evidence>
<dbReference type="Proteomes" id="UP000016843">
    <property type="component" value="Unassembled WGS sequence"/>
</dbReference>
<reference evidence="1 2" key="1">
    <citation type="journal article" date="2013" name="Genome Announc.">
        <title>Draft Genome Sequence of the Psychrophilic and Alkaliphilic Rhodonellum psychrophilum Strain GCM71T.</title>
        <authorList>
            <person name="Hauptmann A.L."/>
            <person name="Glaring M.A."/>
            <person name="Hallin P.F."/>
            <person name="Prieme A."/>
            <person name="Stougaard P."/>
        </authorList>
    </citation>
    <scope>NUCLEOTIDE SEQUENCE [LARGE SCALE GENOMIC DNA]</scope>
    <source>
        <strain evidence="1 2">GCM71</strain>
    </source>
</reference>
<name>U5BUL3_9BACT</name>
<evidence type="ECO:0000313" key="2">
    <source>
        <dbReference type="Proteomes" id="UP000016843"/>
    </source>
</evidence>
<comment type="caution">
    <text evidence="1">The sequence shown here is derived from an EMBL/GenBank/DDBJ whole genome shotgun (WGS) entry which is preliminary data.</text>
</comment>
<keyword evidence="2" id="KW-1185">Reference proteome</keyword>
<accession>U5BUL3</accession>
<sequence length="32" mass="4020">MKNRGFMPFEILIKFKSINSQIYWIYGFYKKK</sequence>
<dbReference type="AlphaFoldDB" id="U5BUL3"/>